<keyword evidence="2" id="KW-1185">Reference proteome</keyword>
<name>A0ACD5DFW1_9LACO</name>
<dbReference type="EMBL" id="CP168151">
    <property type="protein sequence ID" value="XFD39935.1"/>
    <property type="molecule type" value="Genomic_DNA"/>
</dbReference>
<evidence type="ECO:0000313" key="2">
    <source>
        <dbReference type="Proteomes" id="UP001149860"/>
    </source>
</evidence>
<gene>
    <name evidence="1" type="ORF">O0236_001110</name>
</gene>
<proteinExistence type="predicted"/>
<sequence length="467" mass="51186">MINNKVSDGKVGSSTVQVEPAAHKLPQLRLSTIFALTFGFFGVNMAFSLQSSQMGRIFQTLGANPNNLGWFFIMPPLAGMIIQPLIGKYSDKTWTKFGRRMPYLLISGPIGAIVLILLPNAGSFGFGYGSLAALMFGAVATLFMDLTSNACMQPYKMIIGDMVNEDQKDMAWSWQQSFSNLGGVVATIAPFLLTLFGVANTAPKGEVPLTVKISYYAAAIILLLSSMYTVFSVHEYDPVKYAEYHGLDPEEEKTKTPGFIELLKTAPKSFWEIAVVQFFEWFAIMYLWTYSTGAIAKNVWNTVDASSAGYQAAGNWYGVLFCIQSVSSVFFGILLAKSRPDQRKLWYKVGALVGAVGFISIFFIHSQWLLIISFILIGVNNLTMNTQPFSLLTESLDGKNEGAYLGLFNCSICLPQIVASLASFAIFPLVGHNMPAMLLVAGISLIFAALSVNLIHSSFDKKSVEED</sequence>
<accession>A0ACD5DFW1</accession>
<organism evidence="1 2">
    <name type="scientific">Lentilactobacillus terminaliae</name>
    <dbReference type="NCBI Taxonomy" id="3003483"/>
    <lineage>
        <taxon>Bacteria</taxon>
        <taxon>Bacillati</taxon>
        <taxon>Bacillota</taxon>
        <taxon>Bacilli</taxon>
        <taxon>Lactobacillales</taxon>
        <taxon>Lactobacillaceae</taxon>
        <taxon>Lentilactobacillus</taxon>
    </lineage>
</organism>
<protein>
    <submittedName>
        <fullName evidence="1">SLC45 family MFS transporter</fullName>
    </submittedName>
</protein>
<dbReference type="Proteomes" id="UP001149860">
    <property type="component" value="Chromosome"/>
</dbReference>
<reference evidence="1" key="1">
    <citation type="submission" date="2024-08" db="EMBL/GenBank/DDBJ databases">
        <title>Lentilactobacillus sp. nov., isolated from tree bark.</title>
        <authorList>
            <person name="Phuengjayaem S."/>
            <person name="Tanasupawat S."/>
        </authorList>
    </citation>
    <scope>NUCLEOTIDE SEQUENCE</scope>
    <source>
        <strain evidence="1">SPB1-3</strain>
    </source>
</reference>
<evidence type="ECO:0000313" key="1">
    <source>
        <dbReference type="EMBL" id="XFD39935.1"/>
    </source>
</evidence>